<gene>
    <name evidence="1" type="ORF">Tsedi_01825</name>
</gene>
<evidence type="ECO:0000313" key="1">
    <source>
        <dbReference type="EMBL" id="TSE24631.1"/>
    </source>
</evidence>
<accession>A0A554WM38</accession>
<keyword evidence="2" id="KW-1185">Reference proteome</keyword>
<organism evidence="1 2">
    <name type="scientific">Tepidimonas sediminis</name>
    <dbReference type="NCBI Taxonomy" id="2588941"/>
    <lineage>
        <taxon>Bacteria</taxon>
        <taxon>Pseudomonadati</taxon>
        <taxon>Pseudomonadota</taxon>
        <taxon>Betaproteobacteria</taxon>
        <taxon>Burkholderiales</taxon>
        <taxon>Tepidimonas</taxon>
    </lineage>
</organism>
<proteinExistence type="predicted"/>
<evidence type="ECO:0000313" key="2">
    <source>
        <dbReference type="Proteomes" id="UP000320225"/>
    </source>
</evidence>
<dbReference type="EMBL" id="VJND01000011">
    <property type="protein sequence ID" value="TSE24631.1"/>
    <property type="molecule type" value="Genomic_DNA"/>
</dbReference>
<dbReference type="AlphaFoldDB" id="A0A554WM38"/>
<name>A0A554WM38_9BURK</name>
<dbReference type="Proteomes" id="UP000320225">
    <property type="component" value="Unassembled WGS sequence"/>
</dbReference>
<comment type="caution">
    <text evidence="1">The sequence shown here is derived from an EMBL/GenBank/DDBJ whole genome shotgun (WGS) entry which is preliminary data.</text>
</comment>
<protein>
    <submittedName>
        <fullName evidence="1">Uncharacterized protein</fullName>
    </submittedName>
</protein>
<reference evidence="1 2" key="1">
    <citation type="submission" date="2019-07" db="EMBL/GenBank/DDBJ databases">
        <title>Tepidimonas sediminis YIM 72259 draft genome.</title>
        <authorList>
            <person name="Da Costa M.S."/>
            <person name="Froufe H.J.C."/>
            <person name="Egas C."/>
            <person name="Albuquerque L."/>
        </authorList>
    </citation>
    <scope>NUCLEOTIDE SEQUENCE [LARGE SCALE GENOMIC DNA]</scope>
    <source>
        <strain evidence="1 2">YIM 72259</strain>
    </source>
</reference>
<sequence length="77" mass="8576">MVGLVCPDARLVSMQGRAWIPVGAGGLSLRWRDLPPVALGAVRLPRLRVRFRFRAVPADRRTSFMQDFDRGTRRGGG</sequence>